<organism evidence="6">
    <name type="scientific">Sporolactobacillus sp. Y61</name>
    <dbReference type="NCBI Taxonomy" id="3160863"/>
    <lineage>
        <taxon>Bacteria</taxon>
        <taxon>Bacillati</taxon>
        <taxon>Bacillota</taxon>
        <taxon>Bacilli</taxon>
        <taxon>Bacillales</taxon>
        <taxon>Sporolactobacillaceae</taxon>
        <taxon>Sporolactobacillus</taxon>
    </lineage>
</organism>
<evidence type="ECO:0000256" key="1">
    <source>
        <dbReference type="ARBA" id="ARBA00022475"/>
    </source>
</evidence>
<feature type="transmembrane region" description="Helical" evidence="5">
    <location>
        <begin position="6"/>
        <end position="26"/>
    </location>
</feature>
<sequence length="109" mass="12635">MQEILLHIHSGVWGIMILLFILSFAFNRQKGWSMALRLTYLIMLVTGVWMLVLIHFPILFVIKGVLALILIGLMEMALAKRNRHQSAVWLMILFVIDLIFILLIGYEII</sequence>
<keyword evidence="2 5" id="KW-0812">Transmembrane</keyword>
<protein>
    <submittedName>
        <fullName evidence="6">DUF1516 family protein</fullName>
    </submittedName>
</protein>
<gene>
    <name evidence="6" type="ORF">ABNN70_04630</name>
</gene>
<evidence type="ECO:0000313" key="6">
    <source>
        <dbReference type="EMBL" id="XCJ17772.1"/>
    </source>
</evidence>
<feature type="transmembrane region" description="Helical" evidence="5">
    <location>
        <begin position="60"/>
        <end position="79"/>
    </location>
</feature>
<accession>A0AAU8IHD9</accession>
<proteinExistence type="predicted"/>
<reference evidence="6" key="1">
    <citation type="submission" date="2024-06" db="EMBL/GenBank/DDBJ databases">
        <authorList>
            <person name="Fan A."/>
            <person name="Zhang F.Y."/>
            <person name="Zhang L."/>
        </authorList>
    </citation>
    <scope>NUCLEOTIDE SEQUENCE</scope>
    <source>
        <strain evidence="6">Y61</strain>
    </source>
</reference>
<feature type="transmembrane region" description="Helical" evidence="5">
    <location>
        <begin position="86"/>
        <end position="106"/>
    </location>
</feature>
<evidence type="ECO:0000256" key="2">
    <source>
        <dbReference type="ARBA" id="ARBA00022692"/>
    </source>
</evidence>
<dbReference type="RefSeq" id="WP_129928467.1">
    <property type="nucleotide sequence ID" value="NZ_CP159510.1"/>
</dbReference>
<name>A0AAU8IHD9_9BACL</name>
<keyword evidence="3 5" id="KW-1133">Transmembrane helix</keyword>
<evidence type="ECO:0000256" key="3">
    <source>
        <dbReference type="ARBA" id="ARBA00022989"/>
    </source>
</evidence>
<dbReference type="Pfam" id="PF07457">
    <property type="entry name" value="DUF1516"/>
    <property type="match status" value="1"/>
</dbReference>
<keyword evidence="4 5" id="KW-0472">Membrane</keyword>
<evidence type="ECO:0000256" key="4">
    <source>
        <dbReference type="ARBA" id="ARBA00023136"/>
    </source>
</evidence>
<dbReference type="InterPro" id="IPR010899">
    <property type="entry name" value="UPF0344"/>
</dbReference>
<evidence type="ECO:0000256" key="5">
    <source>
        <dbReference type="SAM" id="Phobius"/>
    </source>
</evidence>
<dbReference type="AlphaFoldDB" id="A0AAU8IHD9"/>
<keyword evidence="1" id="KW-1003">Cell membrane</keyword>
<dbReference type="EMBL" id="CP159510">
    <property type="protein sequence ID" value="XCJ17772.1"/>
    <property type="molecule type" value="Genomic_DNA"/>
</dbReference>
<feature type="transmembrane region" description="Helical" evidence="5">
    <location>
        <begin position="38"/>
        <end position="54"/>
    </location>
</feature>